<feature type="region of interest" description="Disordered" evidence="1">
    <location>
        <begin position="70"/>
        <end position="109"/>
    </location>
</feature>
<evidence type="ECO:0000313" key="2">
    <source>
        <dbReference type="EMBL" id="KAL1535286.1"/>
    </source>
</evidence>
<organism evidence="2 3">
    <name type="scientific">Salvia divinorum</name>
    <name type="common">Maria pastora</name>
    <name type="synonym">Diviner's sage</name>
    <dbReference type="NCBI Taxonomy" id="28513"/>
    <lineage>
        <taxon>Eukaryota</taxon>
        <taxon>Viridiplantae</taxon>
        <taxon>Streptophyta</taxon>
        <taxon>Embryophyta</taxon>
        <taxon>Tracheophyta</taxon>
        <taxon>Spermatophyta</taxon>
        <taxon>Magnoliopsida</taxon>
        <taxon>eudicotyledons</taxon>
        <taxon>Gunneridae</taxon>
        <taxon>Pentapetalae</taxon>
        <taxon>asterids</taxon>
        <taxon>lamiids</taxon>
        <taxon>Lamiales</taxon>
        <taxon>Lamiaceae</taxon>
        <taxon>Nepetoideae</taxon>
        <taxon>Mentheae</taxon>
        <taxon>Salviinae</taxon>
        <taxon>Salvia</taxon>
        <taxon>Salvia subgen. Calosphace</taxon>
    </lineage>
</organism>
<evidence type="ECO:0000256" key="1">
    <source>
        <dbReference type="SAM" id="MobiDB-lite"/>
    </source>
</evidence>
<dbReference type="Proteomes" id="UP001567538">
    <property type="component" value="Unassembled WGS sequence"/>
</dbReference>
<dbReference type="AlphaFoldDB" id="A0ABD1FWQ9"/>
<evidence type="ECO:0000313" key="3">
    <source>
        <dbReference type="Proteomes" id="UP001567538"/>
    </source>
</evidence>
<protein>
    <submittedName>
        <fullName evidence="2">Uncharacterized protein</fullName>
    </submittedName>
</protein>
<comment type="caution">
    <text evidence="2">The sequence shown here is derived from an EMBL/GenBank/DDBJ whole genome shotgun (WGS) entry which is preliminary data.</text>
</comment>
<gene>
    <name evidence="2" type="ORF">AAHA92_31361</name>
</gene>
<reference evidence="2 3" key="1">
    <citation type="submission" date="2024-06" db="EMBL/GenBank/DDBJ databases">
        <title>A chromosome level genome sequence of Diviner's sage (Salvia divinorum).</title>
        <authorList>
            <person name="Ford S.A."/>
            <person name="Ro D.-K."/>
            <person name="Ness R.W."/>
            <person name="Phillips M.A."/>
        </authorList>
    </citation>
    <scope>NUCLEOTIDE SEQUENCE [LARGE SCALE GENOMIC DNA]</scope>
    <source>
        <strain evidence="2">SAF-2024a</strain>
        <tissue evidence="2">Leaf</tissue>
    </source>
</reference>
<name>A0ABD1FWQ9_SALDI</name>
<proteinExistence type="predicted"/>
<accession>A0ABD1FWQ9</accession>
<keyword evidence="3" id="KW-1185">Reference proteome</keyword>
<dbReference type="EMBL" id="JBEAFC010000012">
    <property type="protein sequence ID" value="KAL1535286.1"/>
    <property type="molecule type" value="Genomic_DNA"/>
</dbReference>
<sequence>MLKITKKVHLKRLQMGVNKLLLGLMPNLASFTVYRKPGTLSPVASSAPSPVSKTNTGNQPVIVLETSAKNTAAAPKALSKPRQTSNSKNALAGALRKPNDGVAVGQSMRSSPPIEWAKGDGLDEECLQLRHWVVVAHTTLQQKKQKEGGDIKQRKYV</sequence>